<protein>
    <submittedName>
        <fullName evidence="1">Adaptin N terminal region-domain-containing protein</fullName>
    </submittedName>
</protein>
<gene>
    <name evidence="1" type="ORF">V1517DRAFT_322450</name>
</gene>
<sequence>MLMKNRFKKSLHDLIRGIRGCKDPEATDKYIRDAMSECRQEVLSQDMDIKSMAVLKLAYLQMLGYDMTWASFNVLEVMSSPKFAHKRVGYLAAMQSFGVDTDVLMLATNMLKKDLASSNHLDVAMAISGLSNIVSPSLARDLAEDLIKMMNHSKPYVRKKAVMVMYKIFLQFPEALRTSFPRLREKLEDPEISVVSATVNVICELAKKHPKNYLPLAPQLFNILTTSSNNWMLIKIIKLFASLAPIEPRLKAKIIPPITNIIQTTTAMSLLYECINCIVSGGMLSKDDEQLATMCVGKLRIFFEETDQNLKFVGLLAYNKIVLTHPLLVAQNADVIMDCMDDPDLSIRERAVELVVYLVNTDTLFEVVKRLMLQLIPQSRDQVLPEHYRTEVVRRILDMCSNNTYANVTNFEWYIAVLVDLIKITEGVKDIGAEIGMELQNVAVRVRSVRDYAVGASARMVTDKDIMIKNPGVLKYAGWIIGEYAIYLDNPEFILDTIVNIEPQTLSDDIKAVYIHAIPKIYCQYAGNDRIPWTHSRAQEILQLTENIVTYLEKYSTSMDIEVQERSVEFLEMFRLIALAIKERPADDSDLTPPALVSQAMPSMFNFWELNPVSAKAQKRIPIPEGLDLDEEFNVPVVYSESEDEEEALLREQIMKQQELNSSKNVNTASPSVIVKAKSKSKSSREAAPSESEDEEDMERRRQERRRRQAEDPYYILESDKVASKSRKPRRDSSSSESSGPEDPMKNEKLDIDSIPIMKLEIASIAAPVTKKKSKRHRTQPAHVEIAKEETFGDENGTIVDPDEIAQRRSSARAAPHRAKNILRVDARGLENYDLDSADEDEADRQEVEKFKAEILEARKKAAKAAEEEVKATHIVVKKKKKKAKVVKRVKKSNEKIDDKASQKAAEEDNEKNDDKAEDKVDDKVEDKVEEKIDGKEE</sequence>
<dbReference type="Proteomes" id="UP001489719">
    <property type="component" value="Unassembled WGS sequence"/>
</dbReference>
<evidence type="ECO:0000313" key="2">
    <source>
        <dbReference type="Proteomes" id="UP001489719"/>
    </source>
</evidence>
<keyword evidence="2" id="KW-1185">Reference proteome</keyword>
<dbReference type="EMBL" id="MU970071">
    <property type="protein sequence ID" value="KAK9322785.1"/>
    <property type="molecule type" value="Genomic_DNA"/>
</dbReference>
<proteinExistence type="predicted"/>
<evidence type="ECO:0000313" key="1">
    <source>
        <dbReference type="EMBL" id="KAK9322785.1"/>
    </source>
</evidence>
<accession>A0ACC3TQ11</accession>
<comment type="caution">
    <text evidence="1">The sequence shown here is derived from an EMBL/GenBank/DDBJ whole genome shotgun (WGS) entry which is preliminary data.</text>
</comment>
<organism evidence="1 2">
    <name type="scientific">Lipomyces orientalis</name>
    <dbReference type="NCBI Taxonomy" id="1233043"/>
    <lineage>
        <taxon>Eukaryota</taxon>
        <taxon>Fungi</taxon>
        <taxon>Dikarya</taxon>
        <taxon>Ascomycota</taxon>
        <taxon>Saccharomycotina</taxon>
        <taxon>Lipomycetes</taxon>
        <taxon>Lipomycetales</taxon>
        <taxon>Lipomycetaceae</taxon>
        <taxon>Lipomyces</taxon>
    </lineage>
</organism>
<reference evidence="2" key="1">
    <citation type="journal article" date="2024" name="Front. Bioeng. Biotechnol.">
        <title>Genome-scale model development and genomic sequencing of the oleaginous clade Lipomyces.</title>
        <authorList>
            <person name="Czajka J.J."/>
            <person name="Han Y."/>
            <person name="Kim J."/>
            <person name="Mondo S.J."/>
            <person name="Hofstad B.A."/>
            <person name="Robles A."/>
            <person name="Haridas S."/>
            <person name="Riley R."/>
            <person name="LaButti K."/>
            <person name="Pangilinan J."/>
            <person name="Andreopoulos W."/>
            <person name="Lipzen A."/>
            <person name="Yan J."/>
            <person name="Wang M."/>
            <person name="Ng V."/>
            <person name="Grigoriev I.V."/>
            <person name="Spatafora J.W."/>
            <person name="Magnuson J.K."/>
            <person name="Baker S.E."/>
            <person name="Pomraning K.R."/>
        </authorList>
    </citation>
    <scope>NUCLEOTIDE SEQUENCE [LARGE SCALE GENOMIC DNA]</scope>
    <source>
        <strain evidence="2">CBS 10300</strain>
    </source>
</reference>
<name>A0ACC3TQ11_9ASCO</name>